<dbReference type="GO" id="GO:0016702">
    <property type="term" value="F:oxidoreductase activity, acting on single donors with incorporation of molecular oxygen, incorporation of two atoms of oxygen"/>
    <property type="evidence" value="ECO:0007669"/>
    <property type="project" value="InterPro"/>
</dbReference>
<dbReference type="Proteomes" id="UP000472267">
    <property type="component" value="Chromosome 8"/>
</dbReference>
<organism evidence="5 6">
    <name type="scientific">Salarias fasciatus</name>
    <name type="common">Jewelled blenny</name>
    <name type="synonym">Blennius fasciatus</name>
    <dbReference type="NCBI Taxonomy" id="181472"/>
    <lineage>
        <taxon>Eukaryota</taxon>
        <taxon>Metazoa</taxon>
        <taxon>Chordata</taxon>
        <taxon>Craniata</taxon>
        <taxon>Vertebrata</taxon>
        <taxon>Euteleostomi</taxon>
        <taxon>Actinopterygii</taxon>
        <taxon>Neopterygii</taxon>
        <taxon>Teleostei</taxon>
        <taxon>Neoteleostei</taxon>
        <taxon>Acanthomorphata</taxon>
        <taxon>Ovalentaria</taxon>
        <taxon>Blenniimorphae</taxon>
        <taxon>Blenniiformes</taxon>
        <taxon>Blennioidei</taxon>
        <taxon>Blenniidae</taxon>
        <taxon>Salariinae</taxon>
        <taxon>Salarias</taxon>
    </lineage>
</organism>
<dbReference type="Pfam" id="PF07847">
    <property type="entry name" value="PCO_ADO"/>
    <property type="match status" value="1"/>
</dbReference>
<evidence type="ECO:0000313" key="5">
    <source>
        <dbReference type="Ensembl" id="ENSSFAP00005022459.1"/>
    </source>
</evidence>
<reference evidence="5" key="2">
    <citation type="submission" date="2025-08" db="UniProtKB">
        <authorList>
            <consortium name="Ensembl"/>
        </authorList>
    </citation>
    <scope>IDENTIFICATION</scope>
</reference>
<dbReference type="AlphaFoldDB" id="A0A672H3L3"/>
<evidence type="ECO:0000256" key="3">
    <source>
        <dbReference type="ARBA" id="ARBA00023004"/>
    </source>
</evidence>
<sequence>MPRDSKTPLIQKIAHQARLSFRGLRAPPGQDQAVADRLAQLISLVTAIRAADLKVAPPTSEPSAAAAGLQGPPGPQGPPVTYMHICETEVFSMGVFLLRGGASIPLHDHPGMNGMLKVLYGTVSVHCFDKLEGGPSPAPPLFRPPLAPADTASVWRAARRSVTQYSETSGPCLLSPARDNLHRIDAVDGPAAFLDILAPPYNPDDGRDCHYYKVLVPAAGGRSQQGGGGGGGVAAGGSPAGGLLVWRGAVPRPPRLRLNQTTPPGPRQDCRLRRRHDP</sequence>
<keyword evidence="3" id="KW-0408">Iron</keyword>
<dbReference type="InterPro" id="IPR014710">
    <property type="entry name" value="RmlC-like_jellyroll"/>
</dbReference>
<evidence type="ECO:0000256" key="4">
    <source>
        <dbReference type="SAM" id="MobiDB-lite"/>
    </source>
</evidence>
<dbReference type="Ensembl" id="ENSSFAT00005023393.1">
    <property type="protein sequence ID" value="ENSSFAP00005022459.1"/>
    <property type="gene ID" value="ENSSFAG00005011666.1"/>
</dbReference>
<dbReference type="GO" id="GO:0005739">
    <property type="term" value="C:mitochondrion"/>
    <property type="evidence" value="ECO:0007669"/>
    <property type="project" value="TreeGrafter"/>
</dbReference>
<feature type="compositionally biased region" description="Gly residues" evidence="4">
    <location>
        <begin position="223"/>
        <end position="240"/>
    </location>
</feature>
<dbReference type="PANTHER" id="PTHR22966:SF61">
    <property type="entry name" value="2-AMINOETHANETHIOL DIOXYGENASE"/>
    <property type="match status" value="1"/>
</dbReference>
<dbReference type="SUPFAM" id="SSF51182">
    <property type="entry name" value="RmlC-like cupins"/>
    <property type="match status" value="1"/>
</dbReference>
<dbReference type="Gene3D" id="2.60.120.10">
    <property type="entry name" value="Jelly Rolls"/>
    <property type="match status" value="1"/>
</dbReference>
<accession>A0A672H3L3</accession>
<name>A0A672H3L3_SALFA</name>
<dbReference type="InParanoid" id="A0A672H3L3"/>
<evidence type="ECO:0000313" key="6">
    <source>
        <dbReference type="Proteomes" id="UP000472267"/>
    </source>
</evidence>
<reference evidence="5" key="3">
    <citation type="submission" date="2025-09" db="UniProtKB">
        <authorList>
            <consortium name="Ensembl"/>
        </authorList>
    </citation>
    <scope>IDENTIFICATION</scope>
</reference>
<dbReference type="InterPro" id="IPR012864">
    <property type="entry name" value="PCO/ADO"/>
</dbReference>
<keyword evidence="2" id="KW-0560">Oxidoreductase</keyword>
<protein>
    <submittedName>
        <fullName evidence="5">2-aminoethanethiol (cysteamine) dioxygenase a</fullName>
    </submittedName>
</protein>
<reference evidence="5" key="1">
    <citation type="submission" date="2019-06" db="EMBL/GenBank/DDBJ databases">
        <authorList>
            <consortium name="Wellcome Sanger Institute Data Sharing"/>
        </authorList>
    </citation>
    <scope>NUCLEOTIDE SEQUENCE [LARGE SCALE GENOMIC DNA]</scope>
</reference>
<evidence type="ECO:0000256" key="1">
    <source>
        <dbReference type="ARBA" id="ARBA00022723"/>
    </source>
</evidence>
<feature type="region of interest" description="Disordered" evidence="4">
    <location>
        <begin position="222"/>
        <end position="278"/>
    </location>
</feature>
<feature type="compositionally biased region" description="Basic and acidic residues" evidence="4">
    <location>
        <begin position="268"/>
        <end position="278"/>
    </location>
</feature>
<keyword evidence="1" id="KW-0479">Metal-binding</keyword>
<dbReference type="GO" id="GO:0046872">
    <property type="term" value="F:metal ion binding"/>
    <property type="evidence" value="ECO:0007669"/>
    <property type="project" value="UniProtKB-KW"/>
</dbReference>
<evidence type="ECO:0000256" key="2">
    <source>
        <dbReference type="ARBA" id="ARBA00023002"/>
    </source>
</evidence>
<dbReference type="CDD" id="cd20289">
    <property type="entry name" value="cupin_ADO"/>
    <property type="match status" value="1"/>
</dbReference>
<dbReference type="PANTHER" id="PTHR22966">
    <property type="entry name" value="2-AMINOETHANETHIOL DIOXYGENASE"/>
    <property type="match status" value="1"/>
</dbReference>
<dbReference type="InterPro" id="IPR011051">
    <property type="entry name" value="RmlC_Cupin_sf"/>
</dbReference>
<dbReference type="OMA" id="KVSVRCF"/>
<keyword evidence="6" id="KW-1185">Reference proteome</keyword>
<proteinExistence type="predicted"/>